<feature type="domain" description="DUF7730" evidence="1">
    <location>
        <begin position="48"/>
        <end position="147"/>
    </location>
</feature>
<name>A0A2H1GST5_ZYMTR</name>
<accession>A0A2H1GST5</accession>
<dbReference type="Pfam" id="PF24864">
    <property type="entry name" value="DUF7730"/>
    <property type="match status" value="1"/>
</dbReference>
<organism evidence="2 3">
    <name type="scientific">Zymoseptoria tritici ST99CH_1E4</name>
    <dbReference type="NCBI Taxonomy" id="1276532"/>
    <lineage>
        <taxon>Eukaryota</taxon>
        <taxon>Fungi</taxon>
        <taxon>Dikarya</taxon>
        <taxon>Ascomycota</taxon>
        <taxon>Pezizomycotina</taxon>
        <taxon>Dothideomycetes</taxon>
        <taxon>Dothideomycetidae</taxon>
        <taxon>Mycosphaerellales</taxon>
        <taxon>Mycosphaerellaceae</taxon>
        <taxon>Zymoseptoria</taxon>
    </lineage>
</organism>
<dbReference type="PANTHER" id="PTHR42085">
    <property type="entry name" value="F-BOX DOMAIN-CONTAINING PROTEIN"/>
    <property type="match status" value="1"/>
</dbReference>
<reference evidence="3" key="1">
    <citation type="submission" date="2017-05" db="EMBL/GenBank/DDBJ databases">
        <authorList>
            <person name="Song R."/>
            <person name="Chenine A.L."/>
            <person name="Ruprecht R.M."/>
        </authorList>
    </citation>
    <scope>NUCLEOTIDE SEQUENCE [LARGE SCALE GENOMIC DNA]</scope>
</reference>
<evidence type="ECO:0000313" key="3">
    <source>
        <dbReference type="Proteomes" id="UP000245764"/>
    </source>
</evidence>
<evidence type="ECO:0000259" key="1">
    <source>
        <dbReference type="Pfam" id="PF24864"/>
    </source>
</evidence>
<dbReference type="AlphaFoldDB" id="A0A2H1GST5"/>
<proteinExistence type="predicted"/>
<evidence type="ECO:0000313" key="2">
    <source>
        <dbReference type="EMBL" id="SMR56634.1"/>
    </source>
</evidence>
<dbReference type="InterPro" id="IPR038883">
    <property type="entry name" value="AN11006-like"/>
</dbReference>
<dbReference type="Proteomes" id="UP000245764">
    <property type="component" value="Chromosome 8"/>
</dbReference>
<gene>
    <name evidence="2" type="ORF">ZT1E4_G8231</name>
</gene>
<dbReference type="PANTHER" id="PTHR42085:SF7">
    <property type="entry name" value="F-BOX DOMAIN-CONTAINING PROTEIN"/>
    <property type="match status" value="1"/>
</dbReference>
<dbReference type="EMBL" id="LT854260">
    <property type="protein sequence ID" value="SMR56634.1"/>
    <property type="molecule type" value="Genomic_DNA"/>
</dbReference>
<protein>
    <recommendedName>
        <fullName evidence="1">DUF7730 domain-containing protein</fullName>
    </recommendedName>
</protein>
<sequence>MGGQGHYNCRDYYVSPHFAPTTISVDRPQFERHESWQQLEERSRSPPQAPFAFLRLPLELRQQVYAYLLPRTQDHNNPNPLADHARNFSAVQKRGARGMIIPQANATSKGPSHVVWQRGNIHLMSVCRQVHDECAELLYGCNSFLLFVTFQGITFRFSWLLPSGLAPTRRYDFLELLPAKYLPLIKRAIINLDHVDSYTAMLKFNVSGKGLTQGLRKQVQRLVNALRTNADAANDDEKRLAKIGIRVSNGNAFLDREKSEIVRQREGAIKVSEDLEVMLEPFGDLRGVREVQISGAVTDKFAASLKEKMMSLGKLDEAAIERSLKNLEMAPSPQLCVYGNDMT</sequence>
<dbReference type="InterPro" id="IPR056632">
    <property type="entry name" value="DUF7730"/>
</dbReference>